<proteinExistence type="predicted"/>
<protein>
    <recommendedName>
        <fullName evidence="3">O-methyltransferase</fullName>
    </recommendedName>
</protein>
<dbReference type="Proteomes" id="UP000654993">
    <property type="component" value="Unassembled WGS sequence"/>
</dbReference>
<sequence>MNLDQVPLIRQLDLVFRQLNDELAHLSSGIIFVHIRNNVIGKFGIRHDPIQNKGDGFELNRTGLSERHRMAFRQLALESLKYKKQWTHGEIQFEFALKNNTLVASVQFESNYNMANLLSPDSLSRLSKL</sequence>
<reference evidence="1" key="2">
    <citation type="journal article" date="2021" name="Data Brief">
        <title>Draft genome sequence data of the facultative, thermophilic, xylanolytic bacterium Paenibacillus sp. strain DA-C8.</title>
        <authorList>
            <person name="Chhe C."/>
            <person name="Uke A."/>
            <person name="Baramee S."/>
            <person name="Ungkulpasvich U."/>
            <person name="Tachaapaikoon C."/>
            <person name="Pason P."/>
            <person name="Waeonukul R."/>
            <person name="Ratanakhanokchai K."/>
            <person name="Kosugi A."/>
        </authorList>
    </citation>
    <scope>NUCLEOTIDE SEQUENCE</scope>
    <source>
        <strain evidence="1">DA-C8</strain>
    </source>
</reference>
<accession>A0A916VGT0</accession>
<keyword evidence="2" id="KW-1185">Reference proteome</keyword>
<organism evidence="1 2">
    <name type="scientific">Insulibacter thermoxylanivorax</name>
    <dbReference type="NCBI Taxonomy" id="2749268"/>
    <lineage>
        <taxon>Bacteria</taxon>
        <taxon>Bacillati</taxon>
        <taxon>Bacillota</taxon>
        <taxon>Bacilli</taxon>
        <taxon>Bacillales</taxon>
        <taxon>Paenibacillaceae</taxon>
        <taxon>Insulibacter</taxon>
    </lineage>
</organism>
<name>A0A916VGT0_9BACL</name>
<dbReference type="AlphaFoldDB" id="A0A916VGT0"/>
<dbReference type="EMBL" id="BMAQ01000041">
    <property type="protein sequence ID" value="GFR39323.1"/>
    <property type="molecule type" value="Genomic_DNA"/>
</dbReference>
<comment type="caution">
    <text evidence="1">The sequence shown here is derived from an EMBL/GenBank/DDBJ whole genome shotgun (WGS) entry which is preliminary data.</text>
</comment>
<reference evidence="1" key="1">
    <citation type="submission" date="2020-08" db="EMBL/GenBank/DDBJ databases">
        <authorList>
            <person name="Uke A."/>
            <person name="Chhe C."/>
            <person name="Baramee S."/>
            <person name="Kosugi A."/>
        </authorList>
    </citation>
    <scope>NUCLEOTIDE SEQUENCE</scope>
    <source>
        <strain evidence="1">DA-C8</strain>
    </source>
</reference>
<evidence type="ECO:0000313" key="1">
    <source>
        <dbReference type="EMBL" id="GFR39323.1"/>
    </source>
</evidence>
<gene>
    <name evidence="1" type="ORF">PRECH8_26190</name>
</gene>
<evidence type="ECO:0008006" key="3">
    <source>
        <dbReference type="Google" id="ProtNLM"/>
    </source>
</evidence>
<evidence type="ECO:0000313" key="2">
    <source>
        <dbReference type="Proteomes" id="UP000654993"/>
    </source>
</evidence>